<evidence type="ECO:0000256" key="3">
    <source>
        <dbReference type="PIRSR" id="PIRSR603782-1"/>
    </source>
</evidence>
<feature type="binding site" evidence="3">
    <location>
        <position position="97"/>
    </location>
    <ligand>
        <name>Cu cation</name>
        <dbReference type="ChEBI" id="CHEBI:23378"/>
    </ligand>
</feature>
<dbReference type="EMBL" id="QLLK01000005">
    <property type="protein sequence ID" value="RAI90208.1"/>
    <property type="molecule type" value="Genomic_DNA"/>
</dbReference>
<feature type="transmembrane region" description="Helical" evidence="5">
    <location>
        <begin position="6"/>
        <end position="26"/>
    </location>
</feature>
<dbReference type="InterPro" id="IPR003782">
    <property type="entry name" value="SCO1/SenC"/>
</dbReference>
<proteinExistence type="inferred from homology"/>
<dbReference type="AlphaFoldDB" id="A0A327PD62"/>
<evidence type="ECO:0000256" key="5">
    <source>
        <dbReference type="SAM" id="Phobius"/>
    </source>
</evidence>
<keyword evidence="3" id="KW-0479">Metal-binding</keyword>
<keyword evidence="5" id="KW-1133">Transmembrane helix</keyword>
<keyword evidence="5" id="KW-0812">Transmembrane</keyword>
<dbReference type="OrthoDB" id="9811998at2"/>
<dbReference type="Pfam" id="PF02630">
    <property type="entry name" value="SCO1-SenC"/>
    <property type="match status" value="1"/>
</dbReference>
<keyword evidence="8" id="KW-1185">Reference proteome</keyword>
<gene>
    <name evidence="7" type="ORF">LV83_02220</name>
</gene>
<reference evidence="7 8" key="1">
    <citation type="submission" date="2018-06" db="EMBL/GenBank/DDBJ databases">
        <title>Genomic Encyclopedia of Archaeal and Bacterial Type Strains, Phase II (KMG-II): from individual species to whole genera.</title>
        <authorList>
            <person name="Goeker M."/>
        </authorList>
    </citation>
    <scope>NUCLEOTIDE SEQUENCE [LARGE SCALE GENOMIC DNA]</scope>
    <source>
        <strain evidence="7 8">DSM 23446</strain>
    </source>
</reference>
<dbReference type="PANTHER" id="PTHR12151:SF25">
    <property type="entry name" value="LINALOOL DEHYDRATASE_ISOMERASE DOMAIN-CONTAINING PROTEIN"/>
    <property type="match status" value="1"/>
</dbReference>
<evidence type="ECO:0000313" key="8">
    <source>
        <dbReference type="Proteomes" id="UP000249610"/>
    </source>
</evidence>
<keyword evidence="5" id="KW-0472">Membrane</keyword>
<feature type="binding site" evidence="3">
    <location>
        <position position="93"/>
    </location>
    <ligand>
        <name>Cu cation</name>
        <dbReference type="ChEBI" id="CHEBI:23378"/>
    </ligand>
</feature>
<organism evidence="7 8">
    <name type="scientific">Algoriphagus yeomjeoni</name>
    <dbReference type="NCBI Taxonomy" id="291403"/>
    <lineage>
        <taxon>Bacteria</taxon>
        <taxon>Pseudomonadati</taxon>
        <taxon>Bacteroidota</taxon>
        <taxon>Cytophagia</taxon>
        <taxon>Cytophagales</taxon>
        <taxon>Cyclobacteriaceae</taxon>
        <taxon>Algoriphagus</taxon>
    </lineage>
</organism>
<dbReference type="PROSITE" id="PS51352">
    <property type="entry name" value="THIOREDOXIN_2"/>
    <property type="match status" value="1"/>
</dbReference>
<evidence type="ECO:0000313" key="7">
    <source>
        <dbReference type="EMBL" id="RAI90208.1"/>
    </source>
</evidence>
<protein>
    <submittedName>
        <fullName evidence="7">Protein SCO1/2</fullName>
    </submittedName>
</protein>
<feature type="domain" description="Thioredoxin" evidence="6">
    <location>
        <begin position="55"/>
        <end position="218"/>
    </location>
</feature>
<dbReference type="SUPFAM" id="SSF52833">
    <property type="entry name" value="Thioredoxin-like"/>
    <property type="match status" value="1"/>
</dbReference>
<keyword evidence="2 3" id="KW-0186">Copper</keyword>
<keyword evidence="4" id="KW-1015">Disulfide bond</keyword>
<name>A0A327PD62_9BACT</name>
<dbReference type="Proteomes" id="UP000249610">
    <property type="component" value="Unassembled WGS sequence"/>
</dbReference>
<dbReference type="InterPro" id="IPR036249">
    <property type="entry name" value="Thioredoxin-like_sf"/>
</dbReference>
<feature type="disulfide bond" description="Redox-active" evidence="4">
    <location>
        <begin position="93"/>
        <end position="97"/>
    </location>
</feature>
<comment type="similarity">
    <text evidence="1">Belongs to the SCO1/2 family.</text>
</comment>
<dbReference type="RefSeq" id="WP_111611564.1">
    <property type="nucleotide sequence ID" value="NZ_QLLK01000005.1"/>
</dbReference>
<dbReference type="PANTHER" id="PTHR12151">
    <property type="entry name" value="ELECTRON TRANSPORT PROTIN SCO1/SENC FAMILY MEMBER"/>
    <property type="match status" value="1"/>
</dbReference>
<dbReference type="GO" id="GO:0046872">
    <property type="term" value="F:metal ion binding"/>
    <property type="evidence" value="ECO:0007669"/>
    <property type="project" value="UniProtKB-KW"/>
</dbReference>
<dbReference type="CDD" id="cd02968">
    <property type="entry name" value="SCO"/>
    <property type="match status" value="1"/>
</dbReference>
<evidence type="ECO:0000256" key="1">
    <source>
        <dbReference type="ARBA" id="ARBA00010996"/>
    </source>
</evidence>
<feature type="binding site" evidence="3">
    <location>
        <position position="182"/>
    </location>
    <ligand>
        <name>Cu cation</name>
        <dbReference type="ChEBI" id="CHEBI:23378"/>
    </ligand>
</feature>
<evidence type="ECO:0000256" key="4">
    <source>
        <dbReference type="PIRSR" id="PIRSR603782-2"/>
    </source>
</evidence>
<accession>A0A327PD62</accession>
<comment type="caution">
    <text evidence="7">The sequence shown here is derived from an EMBL/GenBank/DDBJ whole genome shotgun (WGS) entry which is preliminary data.</text>
</comment>
<evidence type="ECO:0000259" key="6">
    <source>
        <dbReference type="PROSITE" id="PS51352"/>
    </source>
</evidence>
<evidence type="ECO:0000256" key="2">
    <source>
        <dbReference type="ARBA" id="ARBA00023008"/>
    </source>
</evidence>
<dbReference type="InterPro" id="IPR013766">
    <property type="entry name" value="Thioredoxin_domain"/>
</dbReference>
<dbReference type="Gene3D" id="3.40.30.10">
    <property type="entry name" value="Glutaredoxin"/>
    <property type="match status" value="1"/>
</dbReference>
<sequence length="224" mass="25400">MRSLRLLQGMVLVCILLVPILIFLFLKGFGSNSYDIPVFFEKGVDNPFQECPVADTTQHYIPEFTFTNQEGDKVGRSDMEGKLTIVDFFFTSCPSICPKMSAEMERVNDMFRDEDKVQIMSISIDPTYDTPEILREYAEEHKAVAGKWDFLTGGVQETYDLAKCGFIIPTVDGMGVPDDFVHSDKFMLIDELGRIRGYYSGTTREEVDLLMLETKVLLHASEGE</sequence>